<evidence type="ECO:0000313" key="2">
    <source>
        <dbReference type="EMBL" id="KKQ74298.1"/>
    </source>
</evidence>
<dbReference type="SUPFAM" id="SSF51182">
    <property type="entry name" value="RmlC-like cupins"/>
    <property type="match status" value="1"/>
</dbReference>
<evidence type="ECO:0000259" key="1">
    <source>
        <dbReference type="Pfam" id="PF19480"/>
    </source>
</evidence>
<gene>
    <name evidence="2" type="ORF">US96_C0035G0002</name>
</gene>
<feature type="domain" description="Cupin fold metalloprotein WbuC cupin" evidence="1">
    <location>
        <begin position="8"/>
        <end position="89"/>
    </location>
</feature>
<dbReference type="Pfam" id="PF19480">
    <property type="entry name" value="DUF6016"/>
    <property type="match status" value="1"/>
</dbReference>
<protein>
    <recommendedName>
        <fullName evidence="1">Cupin fold metalloprotein WbuC cupin domain-containing protein</fullName>
    </recommendedName>
</protein>
<organism evidence="2 3">
    <name type="scientific">Candidatus Woesebacteria bacterium GW2011_GWB1_38_5b</name>
    <dbReference type="NCBI Taxonomy" id="1618569"/>
    <lineage>
        <taxon>Bacteria</taxon>
        <taxon>Candidatus Woeseibacteriota</taxon>
    </lineage>
</organism>
<dbReference type="NCBIfam" id="TIGR04366">
    <property type="entry name" value="cupin_WbuC"/>
    <property type="match status" value="1"/>
</dbReference>
<reference evidence="2 3" key="1">
    <citation type="journal article" date="2015" name="Nature">
        <title>rRNA introns, odd ribosomes, and small enigmatic genomes across a large radiation of phyla.</title>
        <authorList>
            <person name="Brown C.T."/>
            <person name="Hug L.A."/>
            <person name="Thomas B.C."/>
            <person name="Sharon I."/>
            <person name="Castelle C.J."/>
            <person name="Singh A."/>
            <person name="Wilkins M.J."/>
            <person name="Williams K.H."/>
            <person name="Banfield J.F."/>
        </authorList>
    </citation>
    <scope>NUCLEOTIDE SEQUENCE [LARGE SCALE GENOMIC DNA]</scope>
</reference>
<dbReference type="InterPro" id="IPR011051">
    <property type="entry name" value="RmlC_Cupin_sf"/>
</dbReference>
<dbReference type="Proteomes" id="UP000034181">
    <property type="component" value="Unassembled WGS sequence"/>
</dbReference>
<evidence type="ECO:0000313" key="3">
    <source>
        <dbReference type="Proteomes" id="UP000034181"/>
    </source>
</evidence>
<dbReference type="InterPro" id="IPR014710">
    <property type="entry name" value="RmlC-like_jellyroll"/>
</dbReference>
<proteinExistence type="predicted"/>
<dbReference type="InterPro" id="IPR046058">
    <property type="entry name" value="WbuC_cupin"/>
</dbReference>
<dbReference type="Gene3D" id="2.60.120.10">
    <property type="entry name" value="Jelly Rolls"/>
    <property type="match status" value="1"/>
</dbReference>
<dbReference type="InterPro" id="IPR027565">
    <property type="entry name" value="Cupin_WbuC"/>
</dbReference>
<dbReference type="AlphaFoldDB" id="A0A0G0K3K5"/>
<sequence>MPEIKKVDVNLIAEVCQGAEKSAKKRAFKILHDSPEEGVQRMLFALQPDTYVHPHKHEVGGQFEFLTVVQGKLGVLAFDEKGAITETHTVGPKGELRAIEIPPNMWHTVVCLENNTTVIEIKPGPYNPGEVKVTAVWAPDEQAPDVVAYLSSLRGRFI</sequence>
<dbReference type="EMBL" id="LBUZ01000035">
    <property type="protein sequence ID" value="KKQ74298.1"/>
    <property type="molecule type" value="Genomic_DNA"/>
</dbReference>
<dbReference type="CDD" id="cd07005">
    <property type="entry name" value="cupin_WbuC-like"/>
    <property type="match status" value="1"/>
</dbReference>
<name>A0A0G0K3K5_9BACT</name>
<accession>A0A0G0K3K5</accession>
<comment type="caution">
    <text evidence="2">The sequence shown here is derived from an EMBL/GenBank/DDBJ whole genome shotgun (WGS) entry which is preliminary data.</text>
</comment>